<dbReference type="InterPro" id="IPR050950">
    <property type="entry name" value="HTH-type_LysR_regulators"/>
</dbReference>
<dbReference type="InterPro" id="IPR000847">
    <property type="entry name" value="LysR_HTH_N"/>
</dbReference>
<dbReference type="InterPro" id="IPR036390">
    <property type="entry name" value="WH_DNA-bd_sf"/>
</dbReference>
<organism evidence="2 3">
    <name type="scientific">Paraclostridium bifermentans</name>
    <name type="common">Clostridium bifermentans</name>
    <dbReference type="NCBI Taxonomy" id="1490"/>
    <lineage>
        <taxon>Bacteria</taxon>
        <taxon>Bacillati</taxon>
        <taxon>Bacillota</taxon>
        <taxon>Clostridia</taxon>
        <taxon>Peptostreptococcales</taxon>
        <taxon>Peptostreptococcaceae</taxon>
        <taxon>Paraclostridium</taxon>
    </lineage>
</organism>
<dbReference type="Proteomes" id="UP001239169">
    <property type="component" value="Chromosome"/>
</dbReference>
<protein>
    <submittedName>
        <fullName evidence="2">LysR family transcriptional regulator</fullName>
    </submittedName>
</protein>
<evidence type="ECO:0000259" key="1">
    <source>
        <dbReference type="PROSITE" id="PS50931"/>
    </source>
</evidence>
<dbReference type="PRINTS" id="PR00039">
    <property type="entry name" value="HTHLYSR"/>
</dbReference>
<dbReference type="PANTHER" id="PTHR30419:SF8">
    <property type="entry name" value="NITROGEN ASSIMILATION TRANSCRIPTIONAL ACTIVATOR-RELATED"/>
    <property type="match status" value="1"/>
</dbReference>
<dbReference type="InterPro" id="IPR036388">
    <property type="entry name" value="WH-like_DNA-bd_sf"/>
</dbReference>
<dbReference type="PANTHER" id="PTHR30419">
    <property type="entry name" value="HTH-TYPE TRANSCRIPTIONAL REGULATOR YBHD"/>
    <property type="match status" value="1"/>
</dbReference>
<name>A0ABY8R5I1_PARBF</name>
<dbReference type="EMBL" id="CP124685">
    <property type="protein sequence ID" value="WGX76819.1"/>
    <property type="molecule type" value="Genomic_DNA"/>
</dbReference>
<dbReference type="Gene3D" id="1.10.10.10">
    <property type="entry name" value="Winged helix-like DNA-binding domain superfamily/Winged helix DNA-binding domain"/>
    <property type="match status" value="1"/>
</dbReference>
<dbReference type="Pfam" id="PF00126">
    <property type="entry name" value="HTH_1"/>
    <property type="match status" value="1"/>
</dbReference>
<evidence type="ECO:0000313" key="2">
    <source>
        <dbReference type="EMBL" id="WGX76819.1"/>
    </source>
</evidence>
<keyword evidence="3" id="KW-1185">Reference proteome</keyword>
<dbReference type="SUPFAM" id="SSF46785">
    <property type="entry name" value="Winged helix' DNA-binding domain"/>
    <property type="match status" value="1"/>
</dbReference>
<dbReference type="PROSITE" id="PS50931">
    <property type="entry name" value="HTH_LYSR"/>
    <property type="match status" value="1"/>
</dbReference>
<sequence>MFKIVYINNIYGGSILQINQLRYFIEVARTGSMNQAASNLFISQPNLSKAIVNLEEEFKIKVFDRTNRGVKLTKEGKDF</sequence>
<proteinExistence type="predicted"/>
<reference evidence="2 3" key="1">
    <citation type="submission" date="2023-04" db="EMBL/GenBank/DDBJ databases">
        <title>Bacteria Genome Submission.</title>
        <authorList>
            <person name="Isaac P."/>
        </authorList>
    </citation>
    <scope>NUCLEOTIDE SEQUENCE [LARGE SCALE GENOMIC DNA]</scope>
    <source>
        <strain evidence="2 3">SampleS7P1</strain>
    </source>
</reference>
<gene>
    <name evidence="2" type="ORF">QJS64_07205</name>
</gene>
<accession>A0ABY8R5I1</accession>
<evidence type="ECO:0000313" key="3">
    <source>
        <dbReference type="Proteomes" id="UP001239169"/>
    </source>
</evidence>
<feature type="domain" description="HTH lysR-type" evidence="1">
    <location>
        <begin position="16"/>
        <end position="73"/>
    </location>
</feature>